<dbReference type="InParanoid" id="A0A061DT24"/>
<dbReference type="Proteomes" id="UP000026915">
    <property type="component" value="Chromosome 1"/>
</dbReference>
<dbReference type="Gramene" id="EOX93123">
    <property type="protein sequence ID" value="EOX93123"/>
    <property type="gene ID" value="TCM_001970"/>
</dbReference>
<dbReference type="EMBL" id="CM001879">
    <property type="protein sequence ID" value="EOX93123.1"/>
    <property type="molecule type" value="Genomic_DNA"/>
</dbReference>
<gene>
    <name evidence="2" type="ORF">TCM_001970</name>
</gene>
<proteinExistence type="predicted"/>
<name>A0A061DT24_THECC</name>
<dbReference type="HOGENOM" id="CLU_144454_1_0_1"/>
<sequence length="103" mass="11487">MSQDQAILIYSIMIGRTIDIGRIVYKTMTHTAQSKCEGLWFPSLITAMCKQAGVHWDASEELLHLKLPIDLNLILRQSQTFIGGSSSSTHHLSPLDQDTNSCQ</sequence>
<feature type="region of interest" description="Disordered" evidence="1">
    <location>
        <begin position="84"/>
        <end position="103"/>
    </location>
</feature>
<evidence type="ECO:0000313" key="3">
    <source>
        <dbReference type="Proteomes" id="UP000026915"/>
    </source>
</evidence>
<accession>A0A061DT24</accession>
<evidence type="ECO:0000313" key="2">
    <source>
        <dbReference type="EMBL" id="EOX93123.1"/>
    </source>
</evidence>
<organism evidence="2 3">
    <name type="scientific">Theobroma cacao</name>
    <name type="common">Cacao</name>
    <name type="synonym">Cocoa</name>
    <dbReference type="NCBI Taxonomy" id="3641"/>
    <lineage>
        <taxon>Eukaryota</taxon>
        <taxon>Viridiplantae</taxon>
        <taxon>Streptophyta</taxon>
        <taxon>Embryophyta</taxon>
        <taxon>Tracheophyta</taxon>
        <taxon>Spermatophyta</taxon>
        <taxon>Magnoliopsida</taxon>
        <taxon>eudicotyledons</taxon>
        <taxon>Gunneridae</taxon>
        <taxon>Pentapetalae</taxon>
        <taxon>rosids</taxon>
        <taxon>malvids</taxon>
        <taxon>Malvales</taxon>
        <taxon>Malvaceae</taxon>
        <taxon>Byttnerioideae</taxon>
        <taxon>Theobroma</taxon>
    </lineage>
</organism>
<reference evidence="2 3" key="1">
    <citation type="journal article" date="2013" name="Genome Biol.">
        <title>The genome sequence of the most widely cultivated cacao type and its use to identify candidate genes regulating pod color.</title>
        <authorList>
            <person name="Motamayor J.C."/>
            <person name="Mockaitis K."/>
            <person name="Schmutz J."/>
            <person name="Haiminen N."/>
            <person name="Iii D.L."/>
            <person name="Cornejo O."/>
            <person name="Findley S.D."/>
            <person name="Zheng P."/>
            <person name="Utro F."/>
            <person name="Royaert S."/>
            <person name="Saski C."/>
            <person name="Jenkins J."/>
            <person name="Podicheti R."/>
            <person name="Zhao M."/>
            <person name="Scheffler B.E."/>
            <person name="Stack J.C."/>
            <person name="Feltus F.A."/>
            <person name="Mustiga G.M."/>
            <person name="Amores F."/>
            <person name="Phillips W."/>
            <person name="Marelli J.P."/>
            <person name="May G.D."/>
            <person name="Shapiro H."/>
            <person name="Ma J."/>
            <person name="Bustamante C.D."/>
            <person name="Schnell R.J."/>
            <person name="Main D."/>
            <person name="Gilbert D."/>
            <person name="Parida L."/>
            <person name="Kuhn D.N."/>
        </authorList>
    </citation>
    <scope>NUCLEOTIDE SEQUENCE [LARGE SCALE GENOMIC DNA]</scope>
    <source>
        <strain evidence="3">cv. Matina 1-6</strain>
    </source>
</reference>
<dbReference type="AlphaFoldDB" id="A0A061DT24"/>
<keyword evidence="3" id="KW-1185">Reference proteome</keyword>
<protein>
    <submittedName>
        <fullName evidence="2">Uncharacterized protein</fullName>
    </submittedName>
</protein>
<evidence type="ECO:0000256" key="1">
    <source>
        <dbReference type="SAM" id="MobiDB-lite"/>
    </source>
</evidence>